<organism evidence="1 2">
    <name type="scientific">Bythopirellula polymerisocia</name>
    <dbReference type="NCBI Taxonomy" id="2528003"/>
    <lineage>
        <taxon>Bacteria</taxon>
        <taxon>Pseudomonadati</taxon>
        <taxon>Planctomycetota</taxon>
        <taxon>Planctomycetia</taxon>
        <taxon>Pirellulales</taxon>
        <taxon>Lacipirellulaceae</taxon>
        <taxon>Bythopirellula</taxon>
    </lineage>
</organism>
<gene>
    <name evidence="1" type="ORF">Pla144_15380</name>
</gene>
<dbReference type="Gene3D" id="3.60.10.10">
    <property type="entry name" value="Endonuclease/exonuclease/phosphatase"/>
    <property type="match status" value="1"/>
</dbReference>
<dbReference type="RefSeq" id="WP_146449515.1">
    <property type="nucleotide sequence ID" value="NZ_SJPS01000002.1"/>
</dbReference>
<comment type="caution">
    <text evidence="1">The sequence shown here is derived from an EMBL/GenBank/DDBJ whole genome shotgun (WGS) entry which is preliminary data.</text>
</comment>
<evidence type="ECO:0000313" key="2">
    <source>
        <dbReference type="Proteomes" id="UP000318437"/>
    </source>
</evidence>
<dbReference type="AlphaFoldDB" id="A0A5C6CXQ2"/>
<dbReference type="Proteomes" id="UP000318437">
    <property type="component" value="Unassembled WGS sequence"/>
</dbReference>
<proteinExistence type="predicted"/>
<dbReference type="OrthoDB" id="287716at2"/>
<evidence type="ECO:0000313" key="1">
    <source>
        <dbReference type="EMBL" id="TWU28251.1"/>
    </source>
</evidence>
<dbReference type="InterPro" id="IPR036691">
    <property type="entry name" value="Endo/exonu/phosph_ase_sf"/>
</dbReference>
<reference evidence="1 2" key="1">
    <citation type="submission" date="2019-02" db="EMBL/GenBank/DDBJ databases">
        <title>Deep-cultivation of Planctomycetes and their phenomic and genomic characterization uncovers novel biology.</title>
        <authorList>
            <person name="Wiegand S."/>
            <person name="Jogler M."/>
            <person name="Boedeker C."/>
            <person name="Pinto D."/>
            <person name="Vollmers J."/>
            <person name="Rivas-Marin E."/>
            <person name="Kohn T."/>
            <person name="Peeters S.H."/>
            <person name="Heuer A."/>
            <person name="Rast P."/>
            <person name="Oberbeckmann S."/>
            <person name="Bunk B."/>
            <person name="Jeske O."/>
            <person name="Meyerdierks A."/>
            <person name="Storesund J.E."/>
            <person name="Kallscheuer N."/>
            <person name="Luecker S."/>
            <person name="Lage O.M."/>
            <person name="Pohl T."/>
            <person name="Merkel B.J."/>
            <person name="Hornburger P."/>
            <person name="Mueller R.-W."/>
            <person name="Bruemmer F."/>
            <person name="Labrenz M."/>
            <person name="Spormann A.M."/>
            <person name="Op Den Camp H."/>
            <person name="Overmann J."/>
            <person name="Amann R."/>
            <person name="Jetten M.S.M."/>
            <person name="Mascher T."/>
            <person name="Medema M.H."/>
            <person name="Devos D.P."/>
            <person name="Kaster A.-K."/>
            <person name="Ovreas L."/>
            <person name="Rohde M."/>
            <person name="Galperin M.Y."/>
            <person name="Jogler C."/>
        </authorList>
    </citation>
    <scope>NUCLEOTIDE SEQUENCE [LARGE SCALE GENOMIC DNA]</scope>
    <source>
        <strain evidence="1 2">Pla144</strain>
    </source>
</reference>
<dbReference type="SUPFAM" id="SSF56219">
    <property type="entry name" value="DNase I-like"/>
    <property type="match status" value="1"/>
</dbReference>
<keyword evidence="2" id="KW-1185">Reference proteome</keyword>
<dbReference type="EMBL" id="SJPS01000002">
    <property type="protein sequence ID" value="TWU28251.1"/>
    <property type="molecule type" value="Genomic_DNA"/>
</dbReference>
<evidence type="ECO:0008006" key="3">
    <source>
        <dbReference type="Google" id="ProtNLM"/>
    </source>
</evidence>
<name>A0A5C6CXQ2_9BACT</name>
<sequence length="780" mass="82259">MANVSLRALGLICAGYLAIIAGPEAQAQLRVVTYNTATAQSGSGTQTARLPYSSTIMEAIGLENVNGIARPLDVLLLQEQYELDITTDSFVDVLNDLYDPVNRTMYARGDVRGLASSDFSVDFPGAGGRPAMIYNTQTVDLIGEIAFGSVGSSSQARQHLRYQFRPVGYDSNADFYAYSTHYRAGDSGANAASRLLEATNLRTNADALGEGVHAIYAGDYNIPSSNADMYAYLLSSGNGQAFDPVNSPGSWLDNAAFKNLHTQSPAATGEQIPGFAGGGLDDRFDFQLVTGEFLDGDGLDVIPGSYHAFGNNGTHTLNDSITTGTGASMSVLNALKSNSDHLPVVADYQLPAKMLATLASIPMNVSQGATVGIDVFVQNVANVLTANAADELDYTINVSGALLGSANGSILPLAGTDTRQIFLNTGTEGFRSGVVTVSATSQGAANSLFQFPVQFIVGSGNGGPVFGVIAKDTFDENKRLLSYSQTPAAGTFSDSQDGFQQFQVGVSSSIPNALKDDSTNGLSGDNLGVVNTAVKTDAWFGINDLENPNNTGGTGTVTWQFDVTGAIDMQVSIDMAAMGDFEAADTYNWTYQIDSGSILPLFTSSVNEDITADYIMARGGAPVTLPDPLFMTDAENTLVQLTNNFQTLTSQLSGLGEVLTITLNAANNADEAYAFDNLIIEGTTFVSFLAADFNQDGNVDDLDLDKWQMDFAMGSGSDADGDGDTDGADFLFWQRQFGQSTLPPLVASTAVPEPTGLVLMSLAALLSGNLHRLSRVYQST</sequence>
<protein>
    <recommendedName>
        <fullName evidence="3">Endonuclease/Exonuclease/phosphatase family protein</fullName>
    </recommendedName>
</protein>
<accession>A0A5C6CXQ2</accession>